<dbReference type="KEGG" id="samy:DB32_001063"/>
<dbReference type="InterPro" id="IPR007831">
    <property type="entry name" value="T2SS_GspE_N"/>
</dbReference>
<dbReference type="CDD" id="cd01129">
    <property type="entry name" value="PulE-GspE-like"/>
    <property type="match status" value="1"/>
</dbReference>
<organism evidence="6 7">
    <name type="scientific">Sandaracinus amylolyticus</name>
    <dbReference type="NCBI Taxonomy" id="927083"/>
    <lineage>
        <taxon>Bacteria</taxon>
        <taxon>Pseudomonadati</taxon>
        <taxon>Myxococcota</taxon>
        <taxon>Polyangia</taxon>
        <taxon>Polyangiales</taxon>
        <taxon>Sandaracinaceae</taxon>
        <taxon>Sandaracinus</taxon>
    </lineage>
</organism>
<dbReference type="SMART" id="SM00382">
    <property type="entry name" value="AAA"/>
    <property type="match status" value="1"/>
</dbReference>
<dbReference type="OrthoDB" id="9805147at2"/>
<feature type="domain" description="Bacterial type II secretion system protein E" evidence="5">
    <location>
        <begin position="380"/>
        <end position="394"/>
    </location>
</feature>
<dbReference type="Pfam" id="PF00437">
    <property type="entry name" value="T2SSE"/>
    <property type="match status" value="1"/>
</dbReference>
<evidence type="ECO:0000259" key="5">
    <source>
        <dbReference type="PROSITE" id="PS00662"/>
    </source>
</evidence>
<gene>
    <name evidence="6" type="ORF">DB32_001063</name>
</gene>
<dbReference type="Proteomes" id="UP000034883">
    <property type="component" value="Chromosome"/>
</dbReference>
<keyword evidence="2" id="KW-0547">Nucleotide-binding</keyword>
<dbReference type="Gene3D" id="3.40.50.300">
    <property type="entry name" value="P-loop containing nucleotide triphosphate hydrolases"/>
    <property type="match status" value="1"/>
</dbReference>
<dbReference type="EMBL" id="CP011125">
    <property type="protein sequence ID" value="AKF03914.1"/>
    <property type="molecule type" value="Genomic_DNA"/>
</dbReference>
<reference evidence="6 7" key="1">
    <citation type="submission" date="2015-03" db="EMBL/GenBank/DDBJ databases">
        <title>Genome assembly of Sandaracinus amylolyticus DSM 53668.</title>
        <authorList>
            <person name="Sharma G."/>
            <person name="Subramanian S."/>
        </authorList>
    </citation>
    <scope>NUCLEOTIDE SEQUENCE [LARGE SCALE GENOMIC DNA]</scope>
    <source>
        <strain evidence="6 7">DSM 53668</strain>
    </source>
</reference>
<keyword evidence="7" id="KW-1185">Reference proteome</keyword>
<dbReference type="SUPFAM" id="SSF52540">
    <property type="entry name" value="P-loop containing nucleoside triphosphate hydrolases"/>
    <property type="match status" value="2"/>
</dbReference>
<dbReference type="InterPro" id="IPR001482">
    <property type="entry name" value="T2SS/T4SS_dom"/>
</dbReference>
<evidence type="ECO:0000256" key="4">
    <source>
        <dbReference type="SAM" id="MobiDB-lite"/>
    </source>
</evidence>
<dbReference type="RefSeq" id="WP_053238685.1">
    <property type="nucleotide sequence ID" value="NZ_CP011125.1"/>
</dbReference>
<protein>
    <submittedName>
        <fullName evidence="6">Type IV fimbrial assembly, ATPase PilB</fullName>
    </submittedName>
</protein>
<proteinExistence type="inferred from homology"/>
<dbReference type="FunFam" id="3.30.450.90:FF:000001">
    <property type="entry name" value="Type II secretion system ATPase GspE"/>
    <property type="match status" value="1"/>
</dbReference>
<sequence length="639" mass="69966">MENSAAQQKFVGEILVRRGALEESKLPDLLRTAEEKDARLLDLLQVTGDVRQDAVVRALAEEVGIEFRDKLAWNEIPAELIDRVPINFARQHRVLPLETKHDGRVVYVAVANPLDPTPLDDLRALLGCDVLPIAATSEAIEDAINRVYERKNEEALGEAKAGEEVEELQDLIDMTDEAPVIRWVNNLFYQAAQQRASDIHIEPSDKEVQVRYRVDGNLHVAKTAHKGFLQSIVSRVKIEAGLNIAEKRLPQDGRITKKIAGRLIDVRVSTIPTSKGERIVMRLLDKEKTLLDLEDLGYSGAYLETLHHLATRPNGIILVTGPTGSGKTTTLYAALSRINTPDLNILTAEDPVEYELRGIGQMHVQAKIGLTFAAALRSFLRQDPDVIMVGEIRDHETAEIAIHASLTGHLVLSTIHTNDAAGAITRLVEMGTQPFLISSSLLAAVAQRLVRRLCVHCRQPYEPTDQDFRSLGVDRSRLAGIVSSPGVQPWTGLRTSTTPPDPADGGDGHGQQVPWGSEDDVALLDDEPTGLHRMPTIAAAGPAKKKPNGGAMRPVFYRAVGCSECSHTGYRGRIAIAEILMIDEPVRREILNQSDAVTITRAATARGMRTLREDGARQVVLGITSLEEVLAATQAGDLE</sequence>
<feature type="region of interest" description="Disordered" evidence="4">
    <location>
        <begin position="486"/>
        <end position="516"/>
    </location>
</feature>
<dbReference type="STRING" id="927083.DB32_001063"/>
<evidence type="ECO:0000313" key="6">
    <source>
        <dbReference type="EMBL" id="AKF03914.1"/>
    </source>
</evidence>
<dbReference type="GO" id="GO:0005886">
    <property type="term" value="C:plasma membrane"/>
    <property type="evidence" value="ECO:0007669"/>
    <property type="project" value="TreeGrafter"/>
</dbReference>
<dbReference type="InterPro" id="IPR003593">
    <property type="entry name" value="AAA+_ATPase"/>
</dbReference>
<dbReference type="Gene3D" id="3.30.300.160">
    <property type="entry name" value="Type II secretion system, protein E, N-terminal domain"/>
    <property type="match status" value="1"/>
</dbReference>
<dbReference type="GO" id="GO:0016887">
    <property type="term" value="F:ATP hydrolysis activity"/>
    <property type="evidence" value="ECO:0007669"/>
    <property type="project" value="TreeGrafter"/>
</dbReference>
<evidence type="ECO:0000256" key="3">
    <source>
        <dbReference type="ARBA" id="ARBA00022840"/>
    </source>
</evidence>
<dbReference type="PROSITE" id="PS00662">
    <property type="entry name" value="T2SP_E"/>
    <property type="match status" value="1"/>
</dbReference>
<dbReference type="AlphaFoldDB" id="A0A0F6SDR7"/>
<evidence type="ECO:0000313" key="7">
    <source>
        <dbReference type="Proteomes" id="UP000034883"/>
    </source>
</evidence>
<dbReference type="SUPFAM" id="SSF160246">
    <property type="entry name" value="EspE N-terminal domain-like"/>
    <property type="match status" value="1"/>
</dbReference>
<dbReference type="PANTHER" id="PTHR30258:SF2">
    <property type="entry name" value="COMG OPERON PROTEIN 1"/>
    <property type="match status" value="1"/>
</dbReference>
<keyword evidence="3" id="KW-0067">ATP-binding</keyword>
<dbReference type="InterPro" id="IPR037257">
    <property type="entry name" value="T2SS_E_N_sf"/>
</dbReference>
<evidence type="ECO:0000256" key="1">
    <source>
        <dbReference type="ARBA" id="ARBA00006611"/>
    </source>
</evidence>
<evidence type="ECO:0000256" key="2">
    <source>
        <dbReference type="ARBA" id="ARBA00022741"/>
    </source>
</evidence>
<dbReference type="GO" id="GO:0005524">
    <property type="term" value="F:ATP binding"/>
    <property type="evidence" value="ECO:0007669"/>
    <property type="project" value="UniProtKB-KW"/>
</dbReference>
<dbReference type="InterPro" id="IPR027417">
    <property type="entry name" value="P-loop_NTPase"/>
</dbReference>
<comment type="similarity">
    <text evidence="1">Belongs to the GSP E family.</text>
</comment>
<dbReference type="Pfam" id="PF05157">
    <property type="entry name" value="MshEN"/>
    <property type="match status" value="1"/>
</dbReference>
<dbReference type="PANTHER" id="PTHR30258">
    <property type="entry name" value="TYPE II SECRETION SYSTEM PROTEIN GSPE-RELATED"/>
    <property type="match status" value="1"/>
</dbReference>
<name>A0A0F6SDR7_9BACT</name>
<dbReference type="Gene3D" id="3.30.450.90">
    <property type="match status" value="1"/>
</dbReference>
<dbReference type="FunFam" id="3.40.50.300:FF:000398">
    <property type="entry name" value="Type IV pilus assembly ATPase PilB"/>
    <property type="match status" value="1"/>
</dbReference>
<accession>A0A0F6SDR7</accession>